<proteinExistence type="predicted"/>
<organism evidence="2 3">
    <name type="scientific">Prorocentrum cordatum</name>
    <dbReference type="NCBI Taxonomy" id="2364126"/>
    <lineage>
        <taxon>Eukaryota</taxon>
        <taxon>Sar</taxon>
        <taxon>Alveolata</taxon>
        <taxon>Dinophyceae</taxon>
        <taxon>Prorocentrales</taxon>
        <taxon>Prorocentraceae</taxon>
        <taxon>Prorocentrum</taxon>
    </lineage>
</organism>
<evidence type="ECO:0000256" key="1">
    <source>
        <dbReference type="SAM" id="MobiDB-lite"/>
    </source>
</evidence>
<comment type="caution">
    <text evidence="2">The sequence shown here is derived from an EMBL/GenBank/DDBJ whole genome shotgun (WGS) entry which is preliminary data.</text>
</comment>
<feature type="non-terminal residue" evidence="2">
    <location>
        <position position="1"/>
    </location>
</feature>
<feature type="region of interest" description="Disordered" evidence="1">
    <location>
        <begin position="31"/>
        <end position="57"/>
    </location>
</feature>
<feature type="compositionally biased region" description="Low complexity" evidence="1">
    <location>
        <begin position="81"/>
        <end position="93"/>
    </location>
</feature>
<keyword evidence="3" id="KW-1185">Reference proteome</keyword>
<feature type="region of interest" description="Disordered" evidence="1">
    <location>
        <begin position="70"/>
        <end position="96"/>
    </location>
</feature>
<protein>
    <submittedName>
        <fullName evidence="2">Uncharacterized protein</fullName>
    </submittedName>
</protein>
<dbReference type="EMBL" id="CAUYUJ010018760">
    <property type="protein sequence ID" value="CAK0886136.1"/>
    <property type="molecule type" value="Genomic_DNA"/>
</dbReference>
<reference evidence="2" key="1">
    <citation type="submission" date="2023-10" db="EMBL/GenBank/DDBJ databases">
        <authorList>
            <person name="Chen Y."/>
            <person name="Shah S."/>
            <person name="Dougan E. K."/>
            <person name="Thang M."/>
            <person name="Chan C."/>
        </authorList>
    </citation>
    <scope>NUCLEOTIDE SEQUENCE [LARGE SCALE GENOMIC DNA]</scope>
</reference>
<evidence type="ECO:0000313" key="3">
    <source>
        <dbReference type="Proteomes" id="UP001189429"/>
    </source>
</evidence>
<dbReference type="Proteomes" id="UP001189429">
    <property type="component" value="Unassembled WGS sequence"/>
</dbReference>
<name>A0ABN9WMA9_9DINO</name>
<accession>A0ABN9WMA9</accession>
<sequence>APARLGHRVPPLEVQSELVAYAVADKVLVPNMGHRRSPSPPLALGPEPWERQPPAGDWLWPRPPFAAALRPRGPGAHGRHAAQLAAAAAAQPPRIRRPPGLAELAQREVRFMRPPGLAALAQREAARAPPAGELRGPRLDALLQGIPTPLRLGQRAAARAAAQALEPPADGSAAGVREEAMPAVADPGAAADIPPPVRDSMGRAALSDAQPFAMSAGPARLVDAGQTPMGAHAP</sequence>
<gene>
    <name evidence="2" type="ORF">PCOR1329_LOCUS67557</name>
</gene>
<evidence type="ECO:0000313" key="2">
    <source>
        <dbReference type="EMBL" id="CAK0886136.1"/>
    </source>
</evidence>